<dbReference type="PRINTS" id="PR00326">
    <property type="entry name" value="GTP1OBG"/>
</dbReference>
<dbReference type="PANTHER" id="PTHR43185">
    <property type="entry name" value="FERROUS IRON TRANSPORT PROTEIN B"/>
    <property type="match status" value="1"/>
</dbReference>
<dbReference type="InterPro" id="IPR027417">
    <property type="entry name" value="P-loop_NTPase"/>
</dbReference>
<dbReference type="InterPro" id="IPR003373">
    <property type="entry name" value="Fe2_transport_prot-B"/>
</dbReference>
<gene>
    <name evidence="16" type="ORF">ASZ90_002795</name>
</gene>
<comment type="caution">
    <text evidence="16">The sequence shown here is derived from an EMBL/GenBank/DDBJ whole genome shotgun (WGS) entry which is preliminary data.</text>
</comment>
<evidence type="ECO:0000256" key="7">
    <source>
        <dbReference type="ARBA" id="ARBA00022741"/>
    </source>
</evidence>
<evidence type="ECO:0000256" key="2">
    <source>
        <dbReference type="ARBA" id="ARBA00022448"/>
    </source>
</evidence>
<feature type="transmembrane region" description="Helical" evidence="14">
    <location>
        <begin position="354"/>
        <end position="374"/>
    </location>
</feature>
<keyword evidence="4" id="KW-0410">Iron transport</keyword>
<dbReference type="GO" id="GO:0015093">
    <property type="term" value="F:ferrous iron transmembrane transporter activity"/>
    <property type="evidence" value="ECO:0007669"/>
    <property type="project" value="InterPro"/>
</dbReference>
<feature type="transmembrane region" description="Helical" evidence="14">
    <location>
        <begin position="432"/>
        <end position="458"/>
    </location>
</feature>
<dbReference type="Pfam" id="PF07664">
    <property type="entry name" value="FeoB_C"/>
    <property type="match status" value="1"/>
</dbReference>
<feature type="transmembrane region" description="Helical" evidence="14">
    <location>
        <begin position="769"/>
        <end position="791"/>
    </location>
</feature>
<keyword evidence="6 14" id="KW-0812">Transmembrane</keyword>
<evidence type="ECO:0000256" key="9">
    <source>
        <dbReference type="ARBA" id="ARBA00023004"/>
    </source>
</evidence>
<evidence type="ECO:0000256" key="11">
    <source>
        <dbReference type="ARBA" id="ARBA00023134"/>
    </source>
</evidence>
<dbReference type="GO" id="GO:0005525">
    <property type="term" value="F:GTP binding"/>
    <property type="evidence" value="ECO:0007669"/>
    <property type="project" value="UniProtKB-KW"/>
</dbReference>
<dbReference type="InterPro" id="IPR011640">
    <property type="entry name" value="Fe2_transport_prot_B_C"/>
</dbReference>
<dbReference type="Pfam" id="PF17910">
    <property type="entry name" value="FeoB_Cyto"/>
    <property type="match status" value="1"/>
</dbReference>
<feature type="transmembrane region" description="Helical" evidence="14">
    <location>
        <begin position="464"/>
        <end position="489"/>
    </location>
</feature>
<reference evidence="16" key="1">
    <citation type="journal article" date="2015" name="Proc. Natl. Acad. Sci. U.S.A.">
        <title>Networks of energetic and metabolic interactions define dynamics in microbial communities.</title>
        <authorList>
            <person name="Embree M."/>
            <person name="Liu J.K."/>
            <person name="Al-Bassam M.M."/>
            <person name="Zengler K."/>
        </authorList>
    </citation>
    <scope>NUCLEOTIDE SEQUENCE</scope>
</reference>
<keyword evidence="11" id="KW-0342">GTP-binding</keyword>
<evidence type="ECO:0000256" key="6">
    <source>
        <dbReference type="ARBA" id="ARBA00022692"/>
    </source>
</evidence>
<dbReference type="Pfam" id="PF07670">
    <property type="entry name" value="Gate"/>
    <property type="match status" value="2"/>
</dbReference>
<feature type="transmembrane region" description="Helical" evidence="14">
    <location>
        <begin position="523"/>
        <end position="542"/>
    </location>
</feature>
<dbReference type="PROSITE" id="PS51711">
    <property type="entry name" value="G_FEOB"/>
    <property type="match status" value="1"/>
</dbReference>
<keyword evidence="8 14" id="KW-1133">Transmembrane helix</keyword>
<dbReference type="CDD" id="cd01879">
    <property type="entry name" value="FeoB"/>
    <property type="match status" value="1"/>
</dbReference>
<evidence type="ECO:0000256" key="4">
    <source>
        <dbReference type="ARBA" id="ARBA00022496"/>
    </source>
</evidence>
<sequence length="830" mass="91429">MKRKALVALAGQPNCGKSTVFNMLTGARQHVANYPGVTVEKKSGFFAVDETKIELVDLPGTYSLSSYSLEERVARDFLIHDHPVLAVNVIEAPNLRRSLSLTFQILELEIPTLVVLNMMDMAEKRDMVIDTAALSKKLGAPVVTSTARKSQGREEVAQTIKRMAASQAVPTFRIDYGPLEYAIAQIEERLPRETLYFLPRRWLAIKLLEEDAGAMHMVRENAPDAEQILEMVQGLSAEFRKEHGEIPESYMAYCRHSLAGEIVAACVVSPKDSRYALSDRIDAVVCNKFFGPLILVGVIFLLYYLSIDVGYQLTGPLVNQLLAFKAVLSSLLPDPGVIEDPLFRSLGIWFMESMVALLTYIPIFLILFALIAILEDSGYMPRMAFILDKLFRNFGLHGQSTLPLILAGVYMGGCCVPGVMATKGIPDERARLATILIVPMMNCLAKVPLYVVLVAAFYPQDRTLAMFFISTVTLFMALPVAKVLTLTVLRKHDQAPFIMEMPAYHFPTLKVVVGRSIERTWIFVKKIVSIVAAVSVIIFALLQFPGLSDERLAEYGARWNTATQEFRTKIGADNAYHGLLAGDNLDRYVLFADAYRQATMGLSDQSAADKVAAEFAAREPAFAPLLKPAAGDKDAAAIRTAMRALDNNRKTIRREMKNEQLNASFLGALGEMLVPVTKYAGFDTKVNISLLAAFAAKESTVSTLGALYTVSDGEKDASLDKRLQTEMAGYTPLHALALMLFMALYPPCLATSIMVQIQTKSTKWMLFSIGYLMFLGITVSSAVFTGASLLGLSGMQAMWTFYGFAVLVTIVLGLYNPQPKPVAILKEKPA</sequence>
<evidence type="ECO:0000313" key="16">
    <source>
        <dbReference type="EMBL" id="KUG27359.1"/>
    </source>
</evidence>
<evidence type="ECO:0000256" key="8">
    <source>
        <dbReference type="ARBA" id="ARBA00022989"/>
    </source>
</evidence>
<keyword evidence="2" id="KW-0813">Transport</keyword>
<dbReference type="PANTHER" id="PTHR43185:SF1">
    <property type="entry name" value="FE(2+) TRANSPORTER FEOB"/>
    <property type="match status" value="1"/>
</dbReference>
<dbReference type="InterPro" id="IPR005225">
    <property type="entry name" value="Small_GTP-bd"/>
</dbReference>
<dbReference type="InterPro" id="IPR006073">
    <property type="entry name" value="GTP-bd"/>
</dbReference>
<dbReference type="AlphaFoldDB" id="A0A0W8G2J1"/>
<dbReference type="InterPro" id="IPR041069">
    <property type="entry name" value="FeoB_Cyto"/>
</dbReference>
<dbReference type="NCBIfam" id="TIGR00231">
    <property type="entry name" value="small_GTP"/>
    <property type="match status" value="1"/>
</dbReference>
<comment type="subcellular location">
    <subcellularLocation>
        <location evidence="1">Cell inner membrane</location>
        <topology evidence="1">Multi-pass membrane protein</topology>
    </subcellularLocation>
</comment>
<feature type="transmembrane region" description="Helical" evidence="14">
    <location>
        <begin position="289"/>
        <end position="307"/>
    </location>
</feature>
<keyword evidence="5" id="KW-0997">Cell inner membrane</keyword>
<dbReference type="SUPFAM" id="SSF52540">
    <property type="entry name" value="P-loop containing nucleoside triphosphate hydrolases"/>
    <property type="match status" value="1"/>
</dbReference>
<keyword evidence="10" id="KW-0406">Ion transport</keyword>
<proteinExistence type="predicted"/>
<dbReference type="InterPro" id="IPR050860">
    <property type="entry name" value="FeoB_GTPase"/>
</dbReference>
<evidence type="ECO:0000256" key="10">
    <source>
        <dbReference type="ARBA" id="ARBA00023065"/>
    </source>
</evidence>
<accession>A0A0W8G2J1</accession>
<dbReference type="GO" id="GO:0005886">
    <property type="term" value="C:plasma membrane"/>
    <property type="evidence" value="ECO:0007669"/>
    <property type="project" value="UniProtKB-SubCell"/>
</dbReference>
<evidence type="ECO:0000256" key="3">
    <source>
        <dbReference type="ARBA" id="ARBA00022475"/>
    </source>
</evidence>
<protein>
    <recommendedName>
        <fullName evidence="13">Ferrous iron transport protein B</fullName>
    </recommendedName>
</protein>
<evidence type="ECO:0000256" key="14">
    <source>
        <dbReference type="SAM" id="Phobius"/>
    </source>
</evidence>
<feature type="transmembrane region" description="Helical" evidence="14">
    <location>
        <begin position="733"/>
        <end position="757"/>
    </location>
</feature>
<dbReference type="InterPro" id="IPR011642">
    <property type="entry name" value="Gate_dom"/>
</dbReference>
<evidence type="ECO:0000256" key="13">
    <source>
        <dbReference type="ARBA" id="ARBA00031200"/>
    </source>
</evidence>
<evidence type="ECO:0000256" key="1">
    <source>
        <dbReference type="ARBA" id="ARBA00004429"/>
    </source>
</evidence>
<dbReference type="Gene3D" id="1.10.287.1770">
    <property type="match status" value="1"/>
</dbReference>
<evidence type="ECO:0000256" key="5">
    <source>
        <dbReference type="ARBA" id="ARBA00022519"/>
    </source>
</evidence>
<keyword evidence="9" id="KW-0408">Iron</keyword>
<feature type="transmembrane region" description="Helical" evidence="14">
    <location>
        <begin position="797"/>
        <end position="816"/>
    </location>
</feature>
<keyword evidence="12 14" id="KW-0472">Membrane</keyword>
<feature type="transmembrane region" description="Helical" evidence="14">
    <location>
        <begin position="394"/>
        <end position="420"/>
    </location>
</feature>
<evidence type="ECO:0000259" key="15">
    <source>
        <dbReference type="PROSITE" id="PS51711"/>
    </source>
</evidence>
<dbReference type="EMBL" id="LNQE01000336">
    <property type="protein sequence ID" value="KUG27359.1"/>
    <property type="molecule type" value="Genomic_DNA"/>
</dbReference>
<dbReference type="NCBIfam" id="TIGR00437">
    <property type="entry name" value="feoB"/>
    <property type="match status" value="1"/>
</dbReference>
<dbReference type="Pfam" id="PF02421">
    <property type="entry name" value="FeoB_N"/>
    <property type="match status" value="1"/>
</dbReference>
<organism evidence="16">
    <name type="scientific">hydrocarbon metagenome</name>
    <dbReference type="NCBI Taxonomy" id="938273"/>
    <lineage>
        <taxon>unclassified sequences</taxon>
        <taxon>metagenomes</taxon>
        <taxon>ecological metagenomes</taxon>
    </lineage>
</organism>
<feature type="domain" description="FeoB-type G" evidence="15">
    <location>
        <begin position="4"/>
        <end position="166"/>
    </location>
</feature>
<dbReference type="Gene3D" id="3.40.50.300">
    <property type="entry name" value="P-loop containing nucleotide triphosphate hydrolases"/>
    <property type="match status" value="1"/>
</dbReference>
<dbReference type="FunFam" id="3.40.50.300:FF:000426">
    <property type="entry name" value="Ferrous iron transport protein B"/>
    <property type="match status" value="1"/>
</dbReference>
<dbReference type="InterPro" id="IPR030389">
    <property type="entry name" value="G_FEOB_dom"/>
</dbReference>
<name>A0A0W8G2J1_9ZZZZ</name>
<evidence type="ECO:0000256" key="12">
    <source>
        <dbReference type="ARBA" id="ARBA00023136"/>
    </source>
</evidence>
<keyword evidence="7" id="KW-0547">Nucleotide-binding</keyword>
<keyword evidence="3" id="KW-1003">Cell membrane</keyword>